<evidence type="ECO:0000313" key="3">
    <source>
        <dbReference type="EMBL" id="KNF03705.1"/>
    </source>
</evidence>
<dbReference type="PANTHER" id="PTHR31962:SF1">
    <property type="entry name" value="SPHINGOLIPID LONG CHAIN BASE-RESPONSIVE PROTEIN PIL1"/>
    <property type="match status" value="1"/>
</dbReference>
<feature type="compositionally biased region" description="Polar residues" evidence="2">
    <location>
        <begin position="308"/>
        <end position="335"/>
    </location>
</feature>
<keyword evidence="4" id="KW-1185">Reference proteome</keyword>
<feature type="compositionally biased region" description="Polar residues" evidence="2">
    <location>
        <begin position="286"/>
        <end position="301"/>
    </location>
</feature>
<gene>
    <name evidence="3" type="ORF">PSTG_03226</name>
</gene>
<evidence type="ECO:0008006" key="5">
    <source>
        <dbReference type="Google" id="ProtNLM"/>
    </source>
</evidence>
<dbReference type="Gene3D" id="1.20.1270.60">
    <property type="entry name" value="Arfaptin homology (AH) domain/BAR domain"/>
    <property type="match status" value="1"/>
</dbReference>
<name>A0A0L0VXF2_9BASI</name>
<dbReference type="Pfam" id="PF13805">
    <property type="entry name" value="Pil1"/>
    <property type="match status" value="1"/>
</dbReference>
<dbReference type="InterPro" id="IPR028245">
    <property type="entry name" value="PIL1/LSP1"/>
</dbReference>
<keyword evidence="1" id="KW-0175">Coiled coil</keyword>
<dbReference type="STRING" id="1165861.A0A0L0VXF2"/>
<sequence>MSSSASSGKQAHSKRAMLGSVFNKITETTNINNLRQIQATYDPRQAPETLKLQLLIKAQKSLVVDSEGLARDSHMVSKQLYHWACDQPDLALKDVGDRLAYMNYQVGDIQQQCSQTLERSRSDLKDIRNLENELIKLREREKALQLQINKSQQDSRKKVDSTMIAEHENIVSKIKETEEKIPTEKRRLIKSSYTTQFEALREMGDKLMIIAHFGDLLLNELPEDDQIPYSAQDKTAQIKGAASLTLSDYHQTVHSTPINHPLSLSSSLHRSDTRLFGETHPHILTEGSNDSQGSGNIGSSTDIHHSSTRPSSNYSSVNQVINNQPAMIPSSSSQPPKLPNRPSTSFVQGSSSQSGSGGFNEGSGEKKQGLLSMPMPSVDLPHDQPTVAEVGAHVPTTTNGPAHGILGAHPQDQEQPFDPNQPPAYSPIPADLKP</sequence>
<comment type="caution">
    <text evidence="3">The sequence shown here is derived from an EMBL/GenBank/DDBJ whole genome shotgun (WGS) entry which is preliminary data.</text>
</comment>
<dbReference type="GO" id="GO:0036286">
    <property type="term" value="C:eisosome filament"/>
    <property type="evidence" value="ECO:0007669"/>
    <property type="project" value="TreeGrafter"/>
</dbReference>
<dbReference type="GO" id="GO:0008289">
    <property type="term" value="F:lipid binding"/>
    <property type="evidence" value="ECO:0007669"/>
    <property type="project" value="TreeGrafter"/>
</dbReference>
<evidence type="ECO:0000256" key="1">
    <source>
        <dbReference type="SAM" id="Coils"/>
    </source>
</evidence>
<protein>
    <recommendedName>
        <fullName evidence="5">Sphingolipid long chain base-responsive protein LSP1</fullName>
    </recommendedName>
</protein>
<organism evidence="3 4">
    <name type="scientific">Puccinia striiformis f. sp. tritici PST-78</name>
    <dbReference type="NCBI Taxonomy" id="1165861"/>
    <lineage>
        <taxon>Eukaryota</taxon>
        <taxon>Fungi</taxon>
        <taxon>Dikarya</taxon>
        <taxon>Basidiomycota</taxon>
        <taxon>Pucciniomycotina</taxon>
        <taxon>Pucciniomycetes</taxon>
        <taxon>Pucciniales</taxon>
        <taxon>Pucciniaceae</taxon>
        <taxon>Puccinia</taxon>
    </lineage>
</organism>
<dbReference type="GO" id="GO:0005886">
    <property type="term" value="C:plasma membrane"/>
    <property type="evidence" value="ECO:0007669"/>
    <property type="project" value="TreeGrafter"/>
</dbReference>
<evidence type="ECO:0000313" key="4">
    <source>
        <dbReference type="Proteomes" id="UP000054564"/>
    </source>
</evidence>
<evidence type="ECO:0000256" key="2">
    <source>
        <dbReference type="SAM" id="MobiDB-lite"/>
    </source>
</evidence>
<feature type="region of interest" description="Disordered" evidence="2">
    <location>
        <begin position="281"/>
        <end position="434"/>
    </location>
</feature>
<dbReference type="GO" id="GO:0006897">
    <property type="term" value="P:endocytosis"/>
    <property type="evidence" value="ECO:0007669"/>
    <property type="project" value="TreeGrafter"/>
</dbReference>
<proteinExistence type="predicted"/>
<dbReference type="InterPro" id="IPR027267">
    <property type="entry name" value="AH/BAR_dom_sf"/>
</dbReference>
<dbReference type="Proteomes" id="UP000054564">
    <property type="component" value="Unassembled WGS sequence"/>
</dbReference>
<dbReference type="OrthoDB" id="5599269at2759"/>
<dbReference type="AlphaFoldDB" id="A0A0L0VXF2"/>
<accession>A0A0L0VXF2</accession>
<reference evidence="4" key="1">
    <citation type="submission" date="2014-03" db="EMBL/GenBank/DDBJ databases">
        <title>The Genome Sequence of Puccinia striiformis f. sp. tritici PST-78.</title>
        <authorList>
            <consortium name="The Broad Institute Genome Sequencing Platform"/>
            <person name="Cuomo C."/>
            <person name="Hulbert S."/>
            <person name="Chen X."/>
            <person name="Walker B."/>
            <person name="Young S.K."/>
            <person name="Zeng Q."/>
            <person name="Gargeya S."/>
            <person name="Fitzgerald M."/>
            <person name="Haas B."/>
            <person name="Abouelleil A."/>
            <person name="Alvarado L."/>
            <person name="Arachchi H.M."/>
            <person name="Berlin A.M."/>
            <person name="Chapman S.B."/>
            <person name="Goldberg J."/>
            <person name="Griggs A."/>
            <person name="Gujja S."/>
            <person name="Hansen M."/>
            <person name="Howarth C."/>
            <person name="Imamovic A."/>
            <person name="Larimer J."/>
            <person name="McCowan C."/>
            <person name="Montmayeur A."/>
            <person name="Murphy C."/>
            <person name="Neiman D."/>
            <person name="Pearson M."/>
            <person name="Priest M."/>
            <person name="Roberts A."/>
            <person name="Saif S."/>
            <person name="Shea T."/>
            <person name="Sisk P."/>
            <person name="Sykes S."/>
            <person name="Wortman J."/>
            <person name="Nusbaum C."/>
            <person name="Birren B."/>
        </authorList>
    </citation>
    <scope>NUCLEOTIDE SEQUENCE [LARGE SCALE GENOMIC DNA]</scope>
    <source>
        <strain evidence="4">race PST-78</strain>
    </source>
</reference>
<feature type="compositionally biased region" description="Low complexity" evidence="2">
    <location>
        <begin position="343"/>
        <end position="354"/>
    </location>
</feature>
<feature type="coiled-coil region" evidence="1">
    <location>
        <begin position="120"/>
        <end position="154"/>
    </location>
</feature>
<dbReference type="PANTHER" id="PTHR31962">
    <property type="entry name" value="SPHINGOLIPID LONG CHAIN BASE-RESPONSIVE PROTEIN PIL1"/>
    <property type="match status" value="1"/>
</dbReference>
<dbReference type="GO" id="GO:0070941">
    <property type="term" value="P:eisosome assembly"/>
    <property type="evidence" value="ECO:0007669"/>
    <property type="project" value="TreeGrafter"/>
</dbReference>
<dbReference type="EMBL" id="AJIL01000016">
    <property type="protein sequence ID" value="KNF03705.1"/>
    <property type="molecule type" value="Genomic_DNA"/>
</dbReference>